<dbReference type="EMBL" id="MEYI01000047">
    <property type="protein sequence ID" value="OGD23251.1"/>
    <property type="molecule type" value="Genomic_DNA"/>
</dbReference>
<sequence length="70" mass="8218">MGNNPVLHSAQIDKKEQIPDTLTAKLKEVREGFLARLYATQKMHREKISDILRTIDERKIKDLKEKLKNM</sequence>
<dbReference type="Proteomes" id="UP000176639">
    <property type="component" value="Unassembled WGS sequence"/>
</dbReference>
<organism evidence="1 2">
    <name type="scientific">Candidatus Azambacteria bacterium RBG_16_47_10</name>
    <dbReference type="NCBI Taxonomy" id="1797292"/>
    <lineage>
        <taxon>Bacteria</taxon>
        <taxon>Candidatus Azamiibacteriota</taxon>
    </lineage>
</organism>
<protein>
    <submittedName>
        <fullName evidence="1">Uncharacterized protein</fullName>
    </submittedName>
</protein>
<reference evidence="1 2" key="1">
    <citation type="journal article" date="2016" name="Nat. Commun.">
        <title>Thousands of microbial genomes shed light on interconnected biogeochemical processes in an aquifer system.</title>
        <authorList>
            <person name="Anantharaman K."/>
            <person name="Brown C.T."/>
            <person name="Hug L.A."/>
            <person name="Sharon I."/>
            <person name="Castelle C.J."/>
            <person name="Probst A.J."/>
            <person name="Thomas B.C."/>
            <person name="Singh A."/>
            <person name="Wilkins M.J."/>
            <person name="Karaoz U."/>
            <person name="Brodie E.L."/>
            <person name="Williams K.H."/>
            <person name="Hubbard S.S."/>
            <person name="Banfield J.F."/>
        </authorList>
    </citation>
    <scope>NUCLEOTIDE SEQUENCE [LARGE SCALE GENOMIC DNA]</scope>
</reference>
<evidence type="ECO:0000313" key="1">
    <source>
        <dbReference type="EMBL" id="OGD23251.1"/>
    </source>
</evidence>
<gene>
    <name evidence="1" type="ORF">A2Z10_03540</name>
</gene>
<proteinExistence type="predicted"/>
<accession>A0A1F5AXY9</accession>
<dbReference type="AlphaFoldDB" id="A0A1F5AXY9"/>
<name>A0A1F5AXY9_9BACT</name>
<evidence type="ECO:0000313" key="2">
    <source>
        <dbReference type="Proteomes" id="UP000176639"/>
    </source>
</evidence>
<comment type="caution">
    <text evidence="1">The sequence shown here is derived from an EMBL/GenBank/DDBJ whole genome shotgun (WGS) entry which is preliminary data.</text>
</comment>